<name>A0AAN7EGF6_QUERU</name>
<dbReference type="PANTHER" id="PTHR46309">
    <property type="entry name" value="PHD FINGER PROTEIN 12"/>
    <property type="match status" value="1"/>
</dbReference>
<dbReference type="Proteomes" id="UP001324115">
    <property type="component" value="Unassembled WGS sequence"/>
</dbReference>
<dbReference type="InterPro" id="IPR042163">
    <property type="entry name" value="PHF12"/>
</dbReference>
<reference evidence="2 3" key="1">
    <citation type="journal article" date="2023" name="G3 (Bethesda)">
        <title>A haplotype-resolved chromosome-scale genome for Quercus rubra L. provides insights into the genetics of adaptive traits for red oak species.</title>
        <authorList>
            <person name="Kapoor B."/>
            <person name="Jenkins J."/>
            <person name="Schmutz J."/>
            <person name="Zhebentyayeva T."/>
            <person name="Kuelheim C."/>
            <person name="Coggeshall M."/>
            <person name="Heim C."/>
            <person name="Lasky J.R."/>
            <person name="Leites L."/>
            <person name="Islam-Faridi N."/>
            <person name="Romero-Severson J."/>
            <person name="DeLeo V.L."/>
            <person name="Lucas S.M."/>
            <person name="Lazic D."/>
            <person name="Gailing O."/>
            <person name="Carlson J."/>
            <person name="Staton M."/>
        </authorList>
    </citation>
    <scope>NUCLEOTIDE SEQUENCE [LARGE SCALE GENOMIC DNA]</scope>
    <source>
        <strain evidence="2">Pseudo-F2</strain>
    </source>
</reference>
<dbReference type="GO" id="GO:0003714">
    <property type="term" value="F:transcription corepressor activity"/>
    <property type="evidence" value="ECO:0007669"/>
    <property type="project" value="InterPro"/>
</dbReference>
<accession>A0AAN7EGF6</accession>
<dbReference type="SUPFAM" id="SSF55729">
    <property type="entry name" value="Acyl-CoA N-acyltransferases (Nat)"/>
    <property type="match status" value="1"/>
</dbReference>
<dbReference type="PANTHER" id="PTHR46309:SF5">
    <property type="entry name" value="GNAT FAMILY ACETYLTRANSFERASE"/>
    <property type="match status" value="1"/>
</dbReference>
<proteinExistence type="predicted"/>
<keyword evidence="3" id="KW-1185">Reference proteome</keyword>
<dbReference type="AlphaFoldDB" id="A0AAN7EGF6"/>
<gene>
    <name evidence="2" type="ORF">RGQ29_030028</name>
</gene>
<sequence length="87" mass="10340">MIVIVWEMMNESFDPIIDCHTKENLIQSVTYNQVSNLTRINFQHFYTVILEKDDEIISAASLRTHGTKIVEMPFVTTHEKYRHQGRW</sequence>
<dbReference type="Pfam" id="PF23209">
    <property type="entry name" value="IDM1_C"/>
    <property type="match status" value="1"/>
</dbReference>
<evidence type="ECO:0000313" key="2">
    <source>
        <dbReference type="EMBL" id="KAK4571437.1"/>
    </source>
</evidence>
<organism evidence="2 3">
    <name type="scientific">Quercus rubra</name>
    <name type="common">Northern red oak</name>
    <name type="synonym">Quercus borealis</name>
    <dbReference type="NCBI Taxonomy" id="3512"/>
    <lineage>
        <taxon>Eukaryota</taxon>
        <taxon>Viridiplantae</taxon>
        <taxon>Streptophyta</taxon>
        <taxon>Embryophyta</taxon>
        <taxon>Tracheophyta</taxon>
        <taxon>Spermatophyta</taxon>
        <taxon>Magnoliopsida</taxon>
        <taxon>eudicotyledons</taxon>
        <taxon>Gunneridae</taxon>
        <taxon>Pentapetalae</taxon>
        <taxon>rosids</taxon>
        <taxon>fabids</taxon>
        <taxon>Fagales</taxon>
        <taxon>Fagaceae</taxon>
        <taxon>Quercus</taxon>
    </lineage>
</organism>
<dbReference type="InterPro" id="IPR016181">
    <property type="entry name" value="Acyl_CoA_acyltransferase"/>
</dbReference>
<dbReference type="EMBL" id="JAXUIC010000009">
    <property type="protein sequence ID" value="KAK4571437.1"/>
    <property type="molecule type" value="Genomic_DNA"/>
</dbReference>
<dbReference type="GO" id="GO:0005634">
    <property type="term" value="C:nucleus"/>
    <property type="evidence" value="ECO:0007669"/>
    <property type="project" value="TreeGrafter"/>
</dbReference>
<evidence type="ECO:0000313" key="3">
    <source>
        <dbReference type="Proteomes" id="UP001324115"/>
    </source>
</evidence>
<evidence type="ECO:0000259" key="1">
    <source>
        <dbReference type="Pfam" id="PF23209"/>
    </source>
</evidence>
<feature type="domain" description="Increased DNA methylation 1 C-terminal" evidence="1">
    <location>
        <begin position="13"/>
        <end position="85"/>
    </location>
</feature>
<protein>
    <recommendedName>
        <fullName evidence="1">Increased DNA methylation 1 C-terminal domain-containing protein</fullName>
    </recommendedName>
</protein>
<dbReference type="GO" id="GO:0006357">
    <property type="term" value="P:regulation of transcription by RNA polymerase II"/>
    <property type="evidence" value="ECO:0007669"/>
    <property type="project" value="TreeGrafter"/>
</dbReference>
<dbReference type="InterPro" id="IPR056511">
    <property type="entry name" value="IDM1_C"/>
</dbReference>
<comment type="caution">
    <text evidence="2">The sequence shown here is derived from an EMBL/GenBank/DDBJ whole genome shotgun (WGS) entry which is preliminary data.</text>
</comment>